<evidence type="ECO:0000256" key="1">
    <source>
        <dbReference type="SAM" id="MobiDB-lite"/>
    </source>
</evidence>
<reference evidence="2" key="3">
    <citation type="submission" date="2020-12" db="UniProtKB">
        <authorList>
            <consortium name="EnsemblPlants"/>
        </authorList>
    </citation>
    <scope>IDENTIFICATION</scope>
</reference>
<keyword evidence="3" id="KW-1185">Reference proteome</keyword>
<gene>
    <name evidence="2" type="primary">LOC112289052</name>
</gene>
<feature type="region of interest" description="Disordered" evidence="1">
    <location>
        <begin position="325"/>
        <end position="401"/>
    </location>
</feature>
<dbReference type="EMBL" id="ABEU02000011">
    <property type="status" value="NOT_ANNOTATED_CDS"/>
    <property type="molecule type" value="Genomic_DNA"/>
</dbReference>
<dbReference type="Proteomes" id="UP000006727">
    <property type="component" value="Chromosome 11"/>
</dbReference>
<reference evidence="2 3" key="2">
    <citation type="journal article" date="2018" name="Plant J.">
        <title>The Physcomitrella patens chromosome-scale assembly reveals moss genome structure and evolution.</title>
        <authorList>
            <person name="Lang D."/>
            <person name="Ullrich K.K."/>
            <person name="Murat F."/>
            <person name="Fuchs J."/>
            <person name="Jenkins J."/>
            <person name="Haas F.B."/>
            <person name="Piednoel M."/>
            <person name="Gundlach H."/>
            <person name="Van Bel M."/>
            <person name="Meyberg R."/>
            <person name="Vives C."/>
            <person name="Morata J."/>
            <person name="Symeonidi A."/>
            <person name="Hiss M."/>
            <person name="Muchero W."/>
            <person name="Kamisugi Y."/>
            <person name="Saleh O."/>
            <person name="Blanc G."/>
            <person name="Decker E.L."/>
            <person name="van Gessel N."/>
            <person name="Grimwood J."/>
            <person name="Hayes R.D."/>
            <person name="Graham S.W."/>
            <person name="Gunter L.E."/>
            <person name="McDaniel S.F."/>
            <person name="Hoernstein S.N.W."/>
            <person name="Larsson A."/>
            <person name="Li F.W."/>
            <person name="Perroud P.F."/>
            <person name="Phillips J."/>
            <person name="Ranjan P."/>
            <person name="Rokshar D.S."/>
            <person name="Rothfels C.J."/>
            <person name="Schneider L."/>
            <person name="Shu S."/>
            <person name="Stevenson D.W."/>
            <person name="Thummler F."/>
            <person name="Tillich M."/>
            <person name="Villarreal Aguilar J.C."/>
            <person name="Widiez T."/>
            <person name="Wong G.K."/>
            <person name="Wymore A."/>
            <person name="Zhang Y."/>
            <person name="Zimmer A.D."/>
            <person name="Quatrano R.S."/>
            <person name="Mayer K.F.X."/>
            <person name="Goodstein D."/>
            <person name="Casacuberta J.M."/>
            <person name="Vandepoele K."/>
            <person name="Reski R."/>
            <person name="Cuming A.C."/>
            <person name="Tuskan G.A."/>
            <person name="Maumus F."/>
            <person name="Salse J."/>
            <person name="Schmutz J."/>
            <person name="Rensing S.A."/>
        </authorList>
    </citation>
    <scope>NUCLEOTIDE SEQUENCE [LARGE SCALE GENOMIC DNA]</scope>
    <source>
        <strain evidence="2 3">cv. Gransden 2004</strain>
    </source>
</reference>
<reference evidence="2 3" key="1">
    <citation type="journal article" date="2008" name="Science">
        <title>The Physcomitrella genome reveals evolutionary insights into the conquest of land by plants.</title>
        <authorList>
            <person name="Rensing S."/>
            <person name="Lang D."/>
            <person name="Zimmer A."/>
            <person name="Terry A."/>
            <person name="Salamov A."/>
            <person name="Shapiro H."/>
            <person name="Nishiyama T."/>
            <person name="Perroud P.-F."/>
            <person name="Lindquist E."/>
            <person name="Kamisugi Y."/>
            <person name="Tanahashi T."/>
            <person name="Sakakibara K."/>
            <person name="Fujita T."/>
            <person name="Oishi K."/>
            <person name="Shin-I T."/>
            <person name="Kuroki Y."/>
            <person name="Toyoda A."/>
            <person name="Suzuki Y."/>
            <person name="Hashimoto A."/>
            <person name="Yamaguchi K."/>
            <person name="Sugano A."/>
            <person name="Kohara Y."/>
            <person name="Fujiyama A."/>
            <person name="Anterola A."/>
            <person name="Aoki S."/>
            <person name="Ashton N."/>
            <person name="Barbazuk W.B."/>
            <person name="Barker E."/>
            <person name="Bennetzen J."/>
            <person name="Bezanilla M."/>
            <person name="Blankenship R."/>
            <person name="Cho S.H."/>
            <person name="Dutcher S."/>
            <person name="Estelle M."/>
            <person name="Fawcett J.A."/>
            <person name="Gundlach H."/>
            <person name="Hanada K."/>
            <person name="Heyl A."/>
            <person name="Hicks K.A."/>
            <person name="Hugh J."/>
            <person name="Lohr M."/>
            <person name="Mayer K."/>
            <person name="Melkozernov A."/>
            <person name="Murata T."/>
            <person name="Nelson D."/>
            <person name="Pils B."/>
            <person name="Prigge M."/>
            <person name="Reiss B."/>
            <person name="Renner T."/>
            <person name="Rombauts S."/>
            <person name="Rushton P."/>
            <person name="Sanderfoot A."/>
            <person name="Schween G."/>
            <person name="Shiu S.-H."/>
            <person name="Stueber K."/>
            <person name="Theodoulou F.L."/>
            <person name="Tu H."/>
            <person name="Van de Peer Y."/>
            <person name="Verrier P.J."/>
            <person name="Waters E."/>
            <person name="Wood A."/>
            <person name="Yang L."/>
            <person name="Cove D."/>
            <person name="Cuming A."/>
            <person name="Hasebe M."/>
            <person name="Lucas S."/>
            <person name="Mishler D.B."/>
            <person name="Reski R."/>
            <person name="Grigoriev I."/>
            <person name="Quatrano R.S."/>
            <person name="Boore J.L."/>
        </authorList>
    </citation>
    <scope>NUCLEOTIDE SEQUENCE [LARGE SCALE GENOMIC DNA]</scope>
    <source>
        <strain evidence="2 3">cv. Gransden 2004</strain>
    </source>
</reference>
<dbReference type="AlphaFoldDB" id="A0A7I4F0T9"/>
<evidence type="ECO:0000313" key="3">
    <source>
        <dbReference type="Proteomes" id="UP000006727"/>
    </source>
</evidence>
<proteinExistence type="predicted"/>
<protein>
    <submittedName>
        <fullName evidence="2">Uncharacterized protein</fullName>
    </submittedName>
</protein>
<dbReference type="Gramene" id="Pp3c11_3540V3.2">
    <property type="protein sequence ID" value="Pp3c11_3540V3.2"/>
    <property type="gene ID" value="Pp3c11_3540"/>
</dbReference>
<accession>A0A7I4F0T9</accession>
<name>A0A7I4F0T9_PHYPA</name>
<feature type="compositionally biased region" description="Basic residues" evidence="1">
    <location>
        <begin position="389"/>
        <end position="401"/>
    </location>
</feature>
<organism evidence="2 3">
    <name type="scientific">Physcomitrium patens</name>
    <name type="common">Spreading-leaved earth moss</name>
    <name type="synonym">Physcomitrella patens</name>
    <dbReference type="NCBI Taxonomy" id="3218"/>
    <lineage>
        <taxon>Eukaryota</taxon>
        <taxon>Viridiplantae</taxon>
        <taxon>Streptophyta</taxon>
        <taxon>Embryophyta</taxon>
        <taxon>Bryophyta</taxon>
        <taxon>Bryophytina</taxon>
        <taxon>Bryopsida</taxon>
        <taxon>Funariidae</taxon>
        <taxon>Funariales</taxon>
        <taxon>Funariaceae</taxon>
        <taxon>Physcomitrium</taxon>
    </lineage>
</organism>
<dbReference type="InParanoid" id="A0A7I4F0T9"/>
<sequence length="401" mass="44535">MVVCWGGLSSFPAGRNTKPCVTNILTVVLVCIDMLARLVLVDSRVEILRLLKASGGLSLEAEMATLQEPGTSETAAVNRAERPRVVGHGPDDHAAEAVKHAVTGPAVAPEVVDRSGVERPGVAPQSLLPGATHPRHHNNGEFVGRTEEELAHLRSRSQVTNEGEVYCPNPNIRDLPKEFETRVTIIQRYPEMRTIEKTDFVKEIHHEDRTIRVPKTRVVMDEVEHIDRVPVVRQVPKTRIEIVHRVVTEEREVTDIVQVVEYIEVPRIEMVPRVITEAVEERVIVPVVREVPVTRMVEVPTGNYVEAPVGEFVNPGDFNLLSRRHRKHKSKPHSGRFLLRSKSSSSSSTSDDEKKAVRASISGEAGGEPHLHQNPDGTTSTEGISPSSSKRKSLLQRIIHH</sequence>
<dbReference type="EnsemblPlants" id="Pp3c11_3540V3.2">
    <property type="protein sequence ID" value="Pp3c11_3540V3.2"/>
    <property type="gene ID" value="Pp3c11_3540"/>
</dbReference>
<evidence type="ECO:0000313" key="2">
    <source>
        <dbReference type="EnsemblPlants" id="Pp3c11_3540V3.2"/>
    </source>
</evidence>
<feature type="compositionally biased region" description="Polar residues" evidence="1">
    <location>
        <begin position="375"/>
        <end position="388"/>
    </location>
</feature>
<feature type="compositionally biased region" description="Basic residues" evidence="1">
    <location>
        <begin position="325"/>
        <end position="334"/>
    </location>
</feature>